<dbReference type="KEGG" id="alm:AO498_06430"/>
<dbReference type="EMBL" id="CP012836">
    <property type="protein sequence ID" value="AMQ56042.1"/>
    <property type="molecule type" value="Genomic_DNA"/>
</dbReference>
<gene>
    <name evidence="4" type="ORF">AO498_06430</name>
</gene>
<feature type="modified residue" description="4-aspartylphosphate" evidence="1">
    <location>
        <position position="55"/>
    </location>
</feature>
<dbReference type="PANTHER" id="PTHR37299">
    <property type="entry name" value="TRANSCRIPTIONAL REGULATOR-RELATED"/>
    <property type="match status" value="1"/>
</dbReference>
<dbReference type="InterPro" id="IPR046947">
    <property type="entry name" value="LytR-like"/>
</dbReference>
<dbReference type="GO" id="GO:0000156">
    <property type="term" value="F:phosphorelay response regulator activity"/>
    <property type="evidence" value="ECO:0007669"/>
    <property type="project" value="InterPro"/>
</dbReference>
<dbReference type="GO" id="GO:0003677">
    <property type="term" value="F:DNA binding"/>
    <property type="evidence" value="ECO:0007669"/>
    <property type="project" value="InterPro"/>
</dbReference>
<dbReference type="Pfam" id="PF00072">
    <property type="entry name" value="Response_reg"/>
    <property type="match status" value="1"/>
</dbReference>
<keyword evidence="5" id="KW-1185">Reference proteome</keyword>
<dbReference type="Gene3D" id="3.40.50.2300">
    <property type="match status" value="1"/>
</dbReference>
<dbReference type="Proteomes" id="UP000073816">
    <property type="component" value="Chromosome"/>
</dbReference>
<dbReference type="InterPro" id="IPR011006">
    <property type="entry name" value="CheY-like_superfamily"/>
</dbReference>
<dbReference type="Gene3D" id="2.40.50.1020">
    <property type="entry name" value="LytTr DNA-binding domain"/>
    <property type="match status" value="1"/>
</dbReference>
<dbReference type="RefSeq" id="WP_067544898.1">
    <property type="nucleotide sequence ID" value="NZ_CP012836.1"/>
</dbReference>
<keyword evidence="1" id="KW-0597">Phosphoprotein</keyword>
<protein>
    <submittedName>
        <fullName evidence="4">Chemotaxis protein CheY</fullName>
    </submittedName>
</protein>
<evidence type="ECO:0000313" key="4">
    <source>
        <dbReference type="EMBL" id="AMQ56042.1"/>
    </source>
</evidence>
<proteinExistence type="predicted"/>
<evidence type="ECO:0000259" key="3">
    <source>
        <dbReference type="PROSITE" id="PS50930"/>
    </source>
</evidence>
<feature type="domain" description="Response regulatory" evidence="2">
    <location>
        <begin position="4"/>
        <end position="120"/>
    </location>
</feature>
<dbReference type="PANTHER" id="PTHR37299:SF1">
    <property type="entry name" value="STAGE 0 SPORULATION PROTEIN A HOMOLOG"/>
    <property type="match status" value="1"/>
</dbReference>
<dbReference type="OrthoDB" id="1646880at2"/>
<dbReference type="Pfam" id="PF04397">
    <property type="entry name" value="LytTR"/>
    <property type="match status" value="1"/>
</dbReference>
<dbReference type="STRING" id="1727163.AO498_06430"/>
<dbReference type="InterPro" id="IPR001789">
    <property type="entry name" value="Sig_transdc_resp-reg_receiver"/>
</dbReference>
<reference evidence="4 5" key="2">
    <citation type="journal article" date="2016" name="Genome Announc.">
        <title>Complete Genome Sequence of Algoriphagus sp. Strain M8-2, Isolated from a Brackish Lake.</title>
        <authorList>
            <person name="Muraguchi Y."/>
            <person name="Kushimoto K."/>
            <person name="Ohtsubo Y."/>
            <person name="Suzuki T."/>
            <person name="Dohra H."/>
            <person name="Kimbara K."/>
            <person name="Shintani M."/>
        </authorList>
    </citation>
    <scope>NUCLEOTIDE SEQUENCE [LARGE SCALE GENOMIC DNA]</scope>
    <source>
        <strain evidence="4 5">M8-2</strain>
    </source>
</reference>
<dbReference type="PROSITE" id="PS50110">
    <property type="entry name" value="RESPONSE_REGULATORY"/>
    <property type="match status" value="1"/>
</dbReference>
<sequence>MKITCIAVDDEPLALELLTKFINQTSFLELVGKFSNAIEALSFLNQNPVQLIFMDIQMPDLSGMELARILDGKKNSDKTRIIFCTAYHQFAIEGYKVDALDYLLKPYSYEEFLAAASKAYQYFERATQSDKPQIRQDSQAKPEYIFLKVEYQLVKVMLQDITHVEAYKDYVKVHLKSKPNPILSLTSMKNMEELLPSEKFMRVHRSFIVSLDHIDSVSKNVIQIGNHQISVGDNYKDQFLEFLSKWIS</sequence>
<dbReference type="SUPFAM" id="SSF52172">
    <property type="entry name" value="CheY-like"/>
    <property type="match status" value="1"/>
</dbReference>
<name>A0A142ELN7_9BACT</name>
<feature type="domain" description="HTH LytTR-type" evidence="3">
    <location>
        <begin position="145"/>
        <end position="217"/>
    </location>
</feature>
<reference evidence="5" key="1">
    <citation type="submission" date="2015-09" db="EMBL/GenBank/DDBJ databases">
        <title>Complete sequence of Algoriphagus sp. M8-2.</title>
        <authorList>
            <person name="Shintani M."/>
        </authorList>
    </citation>
    <scope>NUCLEOTIDE SEQUENCE [LARGE SCALE GENOMIC DNA]</scope>
    <source>
        <strain evidence="5">M8-2</strain>
    </source>
</reference>
<dbReference type="SMART" id="SM00850">
    <property type="entry name" value="LytTR"/>
    <property type="match status" value="1"/>
</dbReference>
<dbReference type="SMART" id="SM00448">
    <property type="entry name" value="REC"/>
    <property type="match status" value="1"/>
</dbReference>
<dbReference type="InterPro" id="IPR007492">
    <property type="entry name" value="LytTR_DNA-bd_dom"/>
</dbReference>
<dbReference type="AlphaFoldDB" id="A0A142ELN7"/>
<dbReference type="PATRIC" id="fig|1727163.4.peg.1334"/>
<accession>A0A142ELN7</accession>
<evidence type="ECO:0000259" key="2">
    <source>
        <dbReference type="PROSITE" id="PS50110"/>
    </source>
</evidence>
<evidence type="ECO:0000313" key="5">
    <source>
        <dbReference type="Proteomes" id="UP000073816"/>
    </source>
</evidence>
<dbReference type="PROSITE" id="PS50930">
    <property type="entry name" value="HTH_LYTTR"/>
    <property type="match status" value="1"/>
</dbReference>
<organism evidence="4 5">
    <name type="scientific">Algoriphagus sanaruensis</name>
    <dbReference type="NCBI Taxonomy" id="1727163"/>
    <lineage>
        <taxon>Bacteria</taxon>
        <taxon>Pseudomonadati</taxon>
        <taxon>Bacteroidota</taxon>
        <taxon>Cytophagia</taxon>
        <taxon>Cytophagales</taxon>
        <taxon>Cyclobacteriaceae</taxon>
        <taxon>Algoriphagus</taxon>
    </lineage>
</organism>
<evidence type="ECO:0000256" key="1">
    <source>
        <dbReference type="PROSITE-ProRule" id="PRU00169"/>
    </source>
</evidence>